<dbReference type="RefSeq" id="WP_071906604.1">
    <property type="nucleotide sequence ID" value="NZ_LT607756.1"/>
</dbReference>
<dbReference type="InterPro" id="IPR026870">
    <property type="entry name" value="Zinc_ribbon_dom"/>
</dbReference>
<sequence length="206" mass="22976">MFCPKCGYENDSDARYCEKCGTSLIKDKGLSRNKKFFIIGGVVLIAFLGVSAGFILPGYLNHGNNSSNSSLSNQTTVASTHGNSNSKNSTANKAHVIDSGSTSGYDDYYWNSDFNYKWKAYEYDKNHIEIKGTISILNPPSTIEQNTILRKDPTATNPELVIIDVSPKMSGKSGYETYTTMQGYSTVEDYYMDYFRSNLMENGPFR</sequence>
<feature type="domain" description="Zinc-ribbon" evidence="3">
    <location>
        <begin position="2"/>
        <end position="24"/>
    </location>
</feature>
<keyword evidence="5" id="KW-1185">Reference proteome</keyword>
<dbReference type="InterPro" id="IPR038587">
    <property type="entry name" value="Ribosomal_eL40_sf"/>
</dbReference>
<evidence type="ECO:0000313" key="5">
    <source>
        <dbReference type="Proteomes" id="UP000094707"/>
    </source>
</evidence>
<organism evidence="4 5">
    <name type="scientific">Methanobacterium congolense</name>
    <dbReference type="NCBI Taxonomy" id="118062"/>
    <lineage>
        <taxon>Archaea</taxon>
        <taxon>Methanobacteriati</taxon>
        <taxon>Methanobacteriota</taxon>
        <taxon>Methanomada group</taxon>
        <taxon>Methanobacteria</taxon>
        <taxon>Methanobacteriales</taxon>
        <taxon>Methanobacteriaceae</taxon>
        <taxon>Methanobacterium</taxon>
    </lineage>
</organism>
<keyword evidence="2" id="KW-1133">Transmembrane helix</keyword>
<keyword evidence="2" id="KW-0812">Transmembrane</keyword>
<dbReference type="KEGG" id="mcub:MCBB_0878"/>
<reference evidence="4 5" key="1">
    <citation type="submission" date="2016-08" db="EMBL/GenBank/DDBJ databases">
        <authorList>
            <person name="Seilhamer J.J."/>
        </authorList>
    </citation>
    <scope>NUCLEOTIDE SEQUENCE [LARGE SCALE GENOMIC DNA]</scope>
    <source>
        <strain evidence="4">Buetzberg</strain>
    </source>
</reference>
<protein>
    <recommendedName>
        <fullName evidence="3">Zinc-ribbon domain-containing protein</fullName>
    </recommendedName>
</protein>
<evidence type="ECO:0000259" key="3">
    <source>
        <dbReference type="Pfam" id="PF13240"/>
    </source>
</evidence>
<dbReference type="Proteomes" id="UP000094707">
    <property type="component" value="Chromosome I"/>
</dbReference>
<dbReference type="STRING" id="118062.MCBB_0878"/>
<feature type="transmembrane region" description="Helical" evidence="2">
    <location>
        <begin position="36"/>
        <end position="60"/>
    </location>
</feature>
<feature type="compositionally biased region" description="Low complexity" evidence="1">
    <location>
        <begin position="83"/>
        <end position="92"/>
    </location>
</feature>
<proteinExistence type="predicted"/>
<name>A0A1D3L1A3_9EURY</name>
<dbReference type="GeneID" id="30411727"/>
<evidence type="ECO:0000256" key="1">
    <source>
        <dbReference type="SAM" id="MobiDB-lite"/>
    </source>
</evidence>
<dbReference type="OrthoDB" id="71372at2157"/>
<dbReference type="EMBL" id="LT607756">
    <property type="protein sequence ID" value="SCG85442.1"/>
    <property type="molecule type" value="Genomic_DNA"/>
</dbReference>
<feature type="region of interest" description="Disordered" evidence="1">
    <location>
        <begin position="70"/>
        <end position="92"/>
    </location>
</feature>
<keyword evidence="2" id="KW-0472">Membrane</keyword>
<dbReference type="AlphaFoldDB" id="A0A1D3L1A3"/>
<accession>A0A1D3L1A3</accession>
<dbReference type="Pfam" id="PF13240">
    <property type="entry name" value="Zn_Ribbon_1"/>
    <property type="match status" value="1"/>
</dbReference>
<gene>
    <name evidence="4" type="ORF">MCBB_0878</name>
</gene>
<evidence type="ECO:0000256" key="2">
    <source>
        <dbReference type="SAM" id="Phobius"/>
    </source>
</evidence>
<evidence type="ECO:0000313" key="4">
    <source>
        <dbReference type="EMBL" id="SCG85442.1"/>
    </source>
</evidence>
<dbReference type="Gene3D" id="4.10.1060.50">
    <property type="match status" value="1"/>
</dbReference>